<name>A0ACB8YU28_CICIN</name>
<reference evidence="2" key="1">
    <citation type="journal article" date="2022" name="Mol. Ecol. Resour.">
        <title>The genomes of chicory, endive, great burdock and yacon provide insights into Asteraceae palaeo-polyploidization history and plant inulin production.</title>
        <authorList>
            <person name="Fan W."/>
            <person name="Wang S."/>
            <person name="Wang H."/>
            <person name="Wang A."/>
            <person name="Jiang F."/>
            <person name="Liu H."/>
            <person name="Zhao H."/>
            <person name="Xu D."/>
            <person name="Zhang Y."/>
        </authorList>
    </citation>
    <scope>NUCLEOTIDE SEQUENCE [LARGE SCALE GENOMIC DNA]</scope>
    <source>
        <strain evidence="2">cv. Punajuju</strain>
    </source>
</reference>
<dbReference type="Proteomes" id="UP001055811">
    <property type="component" value="Linkage Group LG09"/>
</dbReference>
<accession>A0ACB8YU28</accession>
<proteinExistence type="predicted"/>
<organism evidence="1 2">
    <name type="scientific">Cichorium intybus</name>
    <name type="common">Chicory</name>
    <dbReference type="NCBI Taxonomy" id="13427"/>
    <lineage>
        <taxon>Eukaryota</taxon>
        <taxon>Viridiplantae</taxon>
        <taxon>Streptophyta</taxon>
        <taxon>Embryophyta</taxon>
        <taxon>Tracheophyta</taxon>
        <taxon>Spermatophyta</taxon>
        <taxon>Magnoliopsida</taxon>
        <taxon>eudicotyledons</taxon>
        <taxon>Gunneridae</taxon>
        <taxon>Pentapetalae</taxon>
        <taxon>asterids</taxon>
        <taxon>campanulids</taxon>
        <taxon>Asterales</taxon>
        <taxon>Asteraceae</taxon>
        <taxon>Cichorioideae</taxon>
        <taxon>Cichorieae</taxon>
        <taxon>Cichoriinae</taxon>
        <taxon>Cichorium</taxon>
    </lineage>
</organism>
<dbReference type="EMBL" id="CM042017">
    <property type="protein sequence ID" value="KAI3689012.1"/>
    <property type="molecule type" value="Genomic_DNA"/>
</dbReference>
<sequence length="164" mass="18015">MDRSEKMLILISFFFLSVGSNLNLVDAGCGPDNCQPADDGFYGPQSPVVVVSDADFQCKVEQSPQVVMCQFYAVWCPPCKNLKPEWEKAAVATQGKVTFAAIDVDKSPCTKGKYGIRRFPTMKVFVPGKEPQDYNGARDAKSLETFALEQANIANTERGDCCPK</sequence>
<protein>
    <submittedName>
        <fullName evidence="1">Uncharacterized protein</fullName>
    </submittedName>
</protein>
<evidence type="ECO:0000313" key="1">
    <source>
        <dbReference type="EMBL" id="KAI3689012.1"/>
    </source>
</evidence>
<keyword evidence="2" id="KW-1185">Reference proteome</keyword>
<reference evidence="1 2" key="2">
    <citation type="journal article" date="2022" name="Mol. Ecol. Resour.">
        <title>The genomes of chicory, endive, great burdock and yacon provide insights into Asteraceae paleo-polyploidization history and plant inulin production.</title>
        <authorList>
            <person name="Fan W."/>
            <person name="Wang S."/>
            <person name="Wang H."/>
            <person name="Wang A."/>
            <person name="Jiang F."/>
            <person name="Liu H."/>
            <person name="Zhao H."/>
            <person name="Xu D."/>
            <person name="Zhang Y."/>
        </authorList>
    </citation>
    <scope>NUCLEOTIDE SEQUENCE [LARGE SCALE GENOMIC DNA]</scope>
    <source>
        <strain evidence="2">cv. Punajuju</strain>
        <tissue evidence="1">Leaves</tissue>
    </source>
</reference>
<comment type="caution">
    <text evidence="1">The sequence shown here is derived from an EMBL/GenBank/DDBJ whole genome shotgun (WGS) entry which is preliminary data.</text>
</comment>
<evidence type="ECO:0000313" key="2">
    <source>
        <dbReference type="Proteomes" id="UP001055811"/>
    </source>
</evidence>
<gene>
    <name evidence="1" type="ORF">L2E82_46960</name>
</gene>